<evidence type="ECO:0000256" key="4">
    <source>
        <dbReference type="RuleBase" id="RU361262"/>
    </source>
</evidence>
<dbReference type="Proteomes" id="UP001497512">
    <property type="component" value="Chromosome 5"/>
</dbReference>
<dbReference type="EMBL" id="OZ019897">
    <property type="protein sequence ID" value="CAK9227054.1"/>
    <property type="molecule type" value="Genomic_DNA"/>
</dbReference>
<proteinExistence type="inferred from homology"/>
<comment type="function">
    <text evidence="4">Lipolytic acyl hydrolase (LAH).</text>
</comment>
<evidence type="ECO:0000256" key="5">
    <source>
        <dbReference type="SAM" id="MobiDB-lite"/>
    </source>
</evidence>
<feature type="short sequence motif" description="GXSXG" evidence="3">
    <location>
        <begin position="83"/>
        <end position="87"/>
    </location>
</feature>
<protein>
    <recommendedName>
        <fullName evidence="4">Patatin</fullName>
        <ecNumber evidence="4">3.1.1.-</ecNumber>
    </recommendedName>
</protein>
<feature type="active site" description="Nucleophile" evidence="3">
    <location>
        <position position="85"/>
    </location>
</feature>
<gene>
    <name evidence="7" type="ORF">CSSPTR1EN2_LOCUS18547</name>
</gene>
<evidence type="ECO:0000313" key="8">
    <source>
        <dbReference type="Proteomes" id="UP001497512"/>
    </source>
</evidence>
<comment type="domain">
    <text evidence="4">The nitrogen atoms of the two glycine residues in the GGXR motif define the oxyanion hole, and stabilize the oxyanion that forms during the nucleophilic attack by the catalytic serine during substrate cleavage.</text>
</comment>
<dbReference type="PANTHER" id="PTHR32176">
    <property type="entry name" value="XYLOSE ISOMERASE"/>
    <property type="match status" value="1"/>
</dbReference>
<dbReference type="PANTHER" id="PTHR32176:SF92">
    <property type="entry name" value="XYLOSE ISOMERASE"/>
    <property type="match status" value="1"/>
</dbReference>
<dbReference type="InterPro" id="IPR016035">
    <property type="entry name" value="Acyl_Trfase/lysoPLipase"/>
</dbReference>
<feature type="short sequence motif" description="GXGXXG" evidence="3">
    <location>
        <begin position="45"/>
        <end position="50"/>
    </location>
</feature>
<dbReference type="PROSITE" id="PS51635">
    <property type="entry name" value="PNPLA"/>
    <property type="match status" value="1"/>
</dbReference>
<keyword evidence="2 3" id="KW-0443">Lipid metabolism</keyword>
<evidence type="ECO:0000313" key="7">
    <source>
        <dbReference type="EMBL" id="CAK9227054.1"/>
    </source>
</evidence>
<dbReference type="InterPro" id="IPR002641">
    <property type="entry name" value="PNPLA_dom"/>
</dbReference>
<feature type="short sequence motif" description="DGA/G" evidence="3">
    <location>
        <begin position="238"/>
        <end position="240"/>
    </location>
</feature>
<evidence type="ECO:0000256" key="1">
    <source>
        <dbReference type="ARBA" id="ARBA00010240"/>
    </source>
</evidence>
<evidence type="ECO:0000259" key="6">
    <source>
        <dbReference type="PROSITE" id="PS51635"/>
    </source>
</evidence>
<keyword evidence="3 4" id="KW-0378">Hydrolase</keyword>
<comment type="similarity">
    <text evidence="1 4">Belongs to the patatin family.</text>
</comment>
<sequence length="642" mass="70561">MCVKGGFLSLLALPTMQDYEMPTAFMGEQAKGNRGKRLTILSIDGGGVRGLIPATILADLEGKLQRLDGAEARLVDYFDLIAGTSTGGLITAFLTTPSDDNGKKPICTAKDVIQFYLWYSAQIFPHTGGLFSETRLNFKALNGPKYRSSGLEKILDKYIKGEPHLSTSLTSVIIPAFDTKLQQPVFFSSWRARLDPLENAQVKLVCQATAAAPTYLPPVHFTLTDPNTSVVREFNLIDGGVAVNNPTYVAITQAIKELHSGGTSAGRVEYVNYNDLLVLSLGTGQQTVGYTAKEISRWGARDWLIHKGDAPLVDMVYNGSADMVDYNLATIFQSQNCGTNYLRIQSENLKGRVSGVDETSQASLYRLINFAKHLLDEPVTERDFQTGRLKTVQNAGTNREALYRFAEWLSEERKERLAAAAAALPAEEPAPEEAPTEATGSAYVAFPHASQTSFYNPSSYSTSTYETSYRGYSSHEYPFESDSYLKLADESSTFDSSYPSSYTKPCHQEYNASYSSDAGPAYESYSSYARPLYESSNSPYEETVHESAFNKSSSYSQPSYKTSVRACAYEQPAYESSISTCYMPPPPSYHCSSYSDSEYGQPDWRSEPSYSIPSTPGSSESAYTSSSHKSSAKLPDFLGIFS</sequence>
<dbReference type="Gene3D" id="3.40.1090.10">
    <property type="entry name" value="Cytosolic phospholipase A2 catalytic domain"/>
    <property type="match status" value="1"/>
</dbReference>
<organism evidence="7 8">
    <name type="scientific">Sphagnum troendelagicum</name>
    <dbReference type="NCBI Taxonomy" id="128251"/>
    <lineage>
        <taxon>Eukaryota</taxon>
        <taxon>Viridiplantae</taxon>
        <taxon>Streptophyta</taxon>
        <taxon>Embryophyta</taxon>
        <taxon>Bryophyta</taxon>
        <taxon>Sphagnophytina</taxon>
        <taxon>Sphagnopsida</taxon>
        <taxon>Sphagnales</taxon>
        <taxon>Sphagnaceae</taxon>
        <taxon>Sphagnum</taxon>
    </lineage>
</organism>
<keyword evidence="8" id="KW-1185">Reference proteome</keyword>
<keyword evidence="3 4" id="KW-0442">Lipid degradation</keyword>
<name>A0ABP0UPU0_9BRYO</name>
<feature type="active site" description="Proton acceptor" evidence="3">
    <location>
        <position position="238"/>
    </location>
</feature>
<evidence type="ECO:0000256" key="2">
    <source>
        <dbReference type="ARBA" id="ARBA00023098"/>
    </source>
</evidence>
<feature type="domain" description="PNPLA" evidence="6">
    <location>
        <begin position="41"/>
        <end position="251"/>
    </location>
</feature>
<feature type="region of interest" description="Disordered" evidence="5">
    <location>
        <begin position="594"/>
        <end position="642"/>
    </location>
</feature>
<feature type="compositionally biased region" description="Low complexity" evidence="5">
    <location>
        <begin position="614"/>
        <end position="629"/>
    </location>
</feature>
<dbReference type="EC" id="3.1.1.-" evidence="4"/>
<dbReference type="Pfam" id="PF01734">
    <property type="entry name" value="Patatin"/>
    <property type="match status" value="1"/>
</dbReference>
<accession>A0ABP0UPU0</accession>
<reference evidence="7" key="1">
    <citation type="submission" date="2024-02" db="EMBL/GenBank/DDBJ databases">
        <authorList>
            <consortium name="ELIXIR-Norway"/>
            <consortium name="Elixir Norway"/>
        </authorList>
    </citation>
    <scope>NUCLEOTIDE SEQUENCE</scope>
</reference>
<dbReference type="SUPFAM" id="SSF52151">
    <property type="entry name" value="FabD/lysophospholipase-like"/>
    <property type="match status" value="1"/>
</dbReference>
<evidence type="ECO:0000256" key="3">
    <source>
        <dbReference type="PROSITE-ProRule" id="PRU01161"/>
    </source>
</evidence>